<organism evidence="1 2">
    <name type="scientific">Hypholoma sublateritium (strain FD-334 SS-4)</name>
    <dbReference type="NCBI Taxonomy" id="945553"/>
    <lineage>
        <taxon>Eukaryota</taxon>
        <taxon>Fungi</taxon>
        <taxon>Dikarya</taxon>
        <taxon>Basidiomycota</taxon>
        <taxon>Agaricomycotina</taxon>
        <taxon>Agaricomycetes</taxon>
        <taxon>Agaricomycetidae</taxon>
        <taxon>Agaricales</taxon>
        <taxon>Agaricineae</taxon>
        <taxon>Strophariaceae</taxon>
        <taxon>Hypholoma</taxon>
    </lineage>
</organism>
<evidence type="ECO:0000313" key="1">
    <source>
        <dbReference type="EMBL" id="KJA29608.1"/>
    </source>
</evidence>
<keyword evidence="2" id="KW-1185">Reference proteome</keyword>
<gene>
    <name evidence="1" type="ORF">HYPSUDRAFT_31545</name>
</gene>
<dbReference type="SFLD" id="SFLDG01129">
    <property type="entry name" value="C1.5:_HAD__Beta-PGM__Phosphata"/>
    <property type="match status" value="1"/>
</dbReference>
<evidence type="ECO:0000313" key="2">
    <source>
        <dbReference type="Proteomes" id="UP000054270"/>
    </source>
</evidence>
<accession>A0A0D2MZN6</accession>
<dbReference type="OrthoDB" id="2012566at2759"/>
<dbReference type="PRINTS" id="PR00413">
    <property type="entry name" value="HADHALOGNASE"/>
</dbReference>
<dbReference type="InterPro" id="IPR006439">
    <property type="entry name" value="HAD-SF_hydro_IA"/>
</dbReference>
<dbReference type="PANTHER" id="PTHR43611:SF3">
    <property type="entry name" value="FLAVIN MONONUCLEOTIDE HYDROLASE 1, CHLOROPLATIC"/>
    <property type="match status" value="1"/>
</dbReference>
<dbReference type="SFLD" id="SFLDS00003">
    <property type="entry name" value="Haloacid_Dehalogenase"/>
    <property type="match status" value="1"/>
</dbReference>
<dbReference type="AlphaFoldDB" id="A0A0D2MZN6"/>
<reference evidence="2" key="1">
    <citation type="submission" date="2014-04" db="EMBL/GenBank/DDBJ databases">
        <title>Evolutionary Origins and Diversification of the Mycorrhizal Mutualists.</title>
        <authorList>
            <consortium name="DOE Joint Genome Institute"/>
            <consortium name="Mycorrhizal Genomics Consortium"/>
            <person name="Kohler A."/>
            <person name="Kuo A."/>
            <person name="Nagy L.G."/>
            <person name="Floudas D."/>
            <person name="Copeland A."/>
            <person name="Barry K.W."/>
            <person name="Cichocki N."/>
            <person name="Veneault-Fourrey C."/>
            <person name="LaButti K."/>
            <person name="Lindquist E.A."/>
            <person name="Lipzen A."/>
            <person name="Lundell T."/>
            <person name="Morin E."/>
            <person name="Murat C."/>
            <person name="Riley R."/>
            <person name="Ohm R."/>
            <person name="Sun H."/>
            <person name="Tunlid A."/>
            <person name="Henrissat B."/>
            <person name="Grigoriev I.V."/>
            <person name="Hibbett D.S."/>
            <person name="Martin F."/>
        </authorList>
    </citation>
    <scope>NUCLEOTIDE SEQUENCE [LARGE SCALE GENOMIC DNA]</scope>
    <source>
        <strain evidence="2">FD-334 SS-4</strain>
    </source>
</reference>
<evidence type="ECO:0008006" key="3">
    <source>
        <dbReference type="Google" id="ProtNLM"/>
    </source>
</evidence>
<dbReference type="SUPFAM" id="SSF56784">
    <property type="entry name" value="HAD-like"/>
    <property type="match status" value="1"/>
</dbReference>
<protein>
    <recommendedName>
        <fullName evidence="3">HAD-like protein</fullName>
    </recommendedName>
</protein>
<dbReference type="Proteomes" id="UP000054270">
    <property type="component" value="Unassembled WGS sequence"/>
</dbReference>
<dbReference type="CDD" id="cd02603">
    <property type="entry name" value="HAD_sEH-N_like"/>
    <property type="match status" value="1"/>
</dbReference>
<dbReference type="Pfam" id="PF00702">
    <property type="entry name" value="Hydrolase"/>
    <property type="match status" value="1"/>
</dbReference>
<dbReference type="InterPro" id="IPR023214">
    <property type="entry name" value="HAD_sf"/>
</dbReference>
<dbReference type="EMBL" id="KN817518">
    <property type="protein sequence ID" value="KJA29608.1"/>
    <property type="molecule type" value="Genomic_DNA"/>
</dbReference>
<dbReference type="STRING" id="945553.A0A0D2MZN6"/>
<dbReference type="OMA" id="FYHYNRG"/>
<sequence length="519" mass="58290">MGYTEISRSWSQKPGRFTAVVFDLGDVLFTWSASTPKSPLPAKTLRNILRSARWYEYEKGNLTEDQAYSSVAEDFDVAAADVKGAFEAARDSLQSNPQLLELIHELRESGLSIYAMSNISAPDWEVLSTKATPQEWALFDRTFTSAAAHERKPNIGFYKHVIDNSGIDPARTIFVDDKIENVLTARSFGMHGIVFDDQEKVIQQLKNLCGDPIARGQNFLTSHKKRLTSVTSNNVELAENFAQLLILEATHDRSLVEYVKHAGQFNFFKNGGVLTSECFPNDLDTTSIGLTVSDHVDEATKHKVMNQMLEYQNSDGIVQVYFDHERPRIDPIVCVNVLNLFYKNGRGHELPGTLNWVEEVLKNRAYISGTYYYVSADQFLFFLSRLMQNAPEVHQRIAPIFKDRVVERFGAEADSLSLAARIIAACAVDIVDQRDLTTLLSLQNRDGSWKDGWFYKYGASGILIKNDGVTTALAIRAIQDVEKLRKSQAEVAATPRTKQSPLILKALRSIVSFTGFLDH</sequence>
<name>A0A0D2MZN6_HYPSF</name>
<dbReference type="InterPro" id="IPR036412">
    <property type="entry name" value="HAD-like_sf"/>
</dbReference>
<dbReference type="GO" id="GO:0016791">
    <property type="term" value="F:phosphatase activity"/>
    <property type="evidence" value="ECO:0007669"/>
    <property type="project" value="UniProtKB-ARBA"/>
</dbReference>
<proteinExistence type="predicted"/>
<dbReference type="NCBIfam" id="TIGR01509">
    <property type="entry name" value="HAD-SF-IA-v3"/>
    <property type="match status" value="1"/>
</dbReference>
<dbReference type="Gene3D" id="3.40.50.1000">
    <property type="entry name" value="HAD superfamily/HAD-like"/>
    <property type="match status" value="1"/>
</dbReference>
<dbReference type="PANTHER" id="PTHR43611">
    <property type="entry name" value="ALPHA-D-GLUCOSE 1-PHOSPHATE PHOSPHATASE"/>
    <property type="match status" value="1"/>
</dbReference>